<dbReference type="Pfam" id="PF01022">
    <property type="entry name" value="HTH_5"/>
    <property type="match status" value="1"/>
</dbReference>
<dbReference type="EMBL" id="RAQO01000005">
    <property type="protein sequence ID" value="RKF18540.1"/>
    <property type="molecule type" value="Genomic_DNA"/>
</dbReference>
<dbReference type="InterPro" id="IPR051081">
    <property type="entry name" value="HTH_MetalResp_TranReg"/>
</dbReference>
<dbReference type="GO" id="GO:0003677">
    <property type="term" value="F:DNA binding"/>
    <property type="evidence" value="ECO:0007669"/>
    <property type="project" value="UniProtKB-KW"/>
</dbReference>
<dbReference type="InterPro" id="IPR001845">
    <property type="entry name" value="HTH_ArsR_DNA-bd_dom"/>
</dbReference>
<keyword evidence="1" id="KW-0805">Transcription regulation</keyword>
<dbReference type="InterPro" id="IPR036390">
    <property type="entry name" value="WH_DNA-bd_sf"/>
</dbReference>
<dbReference type="PRINTS" id="PR00778">
    <property type="entry name" value="HTHARSR"/>
</dbReference>
<keyword evidence="3" id="KW-0804">Transcription</keyword>
<dbReference type="InterPro" id="IPR036388">
    <property type="entry name" value="WH-like_DNA-bd_sf"/>
</dbReference>
<evidence type="ECO:0000259" key="4">
    <source>
        <dbReference type="PROSITE" id="PS50987"/>
    </source>
</evidence>
<dbReference type="Proteomes" id="UP000286482">
    <property type="component" value="Unassembled WGS sequence"/>
</dbReference>
<dbReference type="PROSITE" id="PS50987">
    <property type="entry name" value="HTH_ARSR_2"/>
    <property type="match status" value="1"/>
</dbReference>
<proteinExistence type="predicted"/>
<dbReference type="NCBIfam" id="NF033788">
    <property type="entry name" value="HTH_metalloreg"/>
    <property type="match status" value="1"/>
</dbReference>
<dbReference type="SUPFAM" id="SSF46785">
    <property type="entry name" value="Winged helix' DNA-binding domain"/>
    <property type="match status" value="1"/>
</dbReference>
<dbReference type="RefSeq" id="WP_120354619.1">
    <property type="nucleotide sequence ID" value="NZ_RAQO01000005.1"/>
</dbReference>
<dbReference type="OrthoDB" id="9796124at2"/>
<dbReference type="InterPro" id="IPR011991">
    <property type="entry name" value="ArsR-like_HTH"/>
</dbReference>
<dbReference type="Gene3D" id="1.10.10.10">
    <property type="entry name" value="Winged helix-like DNA-binding domain superfamily/Winged helix DNA-binding domain"/>
    <property type="match status" value="1"/>
</dbReference>
<dbReference type="PANTHER" id="PTHR33154">
    <property type="entry name" value="TRANSCRIPTIONAL REGULATOR, ARSR FAMILY"/>
    <property type="match status" value="1"/>
</dbReference>
<sequence>MSELNQLYGQAEQVSLLLKTMAHPERLLVLCTLCEGEANVGLLHSHSKLGQSAFSQHLQVLKEHGLVKVRKQSQMVFYSLADERIQKLLGTLQDNFCQDMSKA</sequence>
<evidence type="ECO:0000256" key="1">
    <source>
        <dbReference type="ARBA" id="ARBA00023015"/>
    </source>
</evidence>
<dbReference type="PANTHER" id="PTHR33154:SF28">
    <property type="entry name" value="HTH-TYPE TRANSCRIPTIONAL REGULATOR YGAV-RELATED"/>
    <property type="match status" value="1"/>
</dbReference>
<accession>A0A420ECY4</accession>
<evidence type="ECO:0000313" key="6">
    <source>
        <dbReference type="Proteomes" id="UP000286482"/>
    </source>
</evidence>
<keyword evidence="2" id="KW-0238">DNA-binding</keyword>
<name>A0A420ECY4_9ALTE</name>
<evidence type="ECO:0000256" key="2">
    <source>
        <dbReference type="ARBA" id="ARBA00023125"/>
    </source>
</evidence>
<comment type="caution">
    <text evidence="5">The sequence shown here is derived from an EMBL/GenBank/DDBJ whole genome shotgun (WGS) entry which is preliminary data.</text>
</comment>
<dbReference type="AlphaFoldDB" id="A0A420ECY4"/>
<gene>
    <name evidence="5" type="ORF">DBZ36_09020</name>
</gene>
<protein>
    <submittedName>
        <fullName evidence="5">Transcriptional regulator</fullName>
    </submittedName>
</protein>
<evidence type="ECO:0000256" key="3">
    <source>
        <dbReference type="ARBA" id="ARBA00023163"/>
    </source>
</evidence>
<reference evidence="5 6" key="1">
    <citation type="submission" date="2018-09" db="EMBL/GenBank/DDBJ databases">
        <authorList>
            <person name="Wang Z."/>
        </authorList>
    </citation>
    <scope>NUCLEOTIDE SEQUENCE [LARGE SCALE GENOMIC DNA]</scope>
    <source>
        <strain evidence="5 6">ALS 81</strain>
    </source>
</reference>
<dbReference type="SMART" id="SM00418">
    <property type="entry name" value="HTH_ARSR"/>
    <property type="match status" value="1"/>
</dbReference>
<dbReference type="GO" id="GO:0003700">
    <property type="term" value="F:DNA-binding transcription factor activity"/>
    <property type="evidence" value="ECO:0007669"/>
    <property type="project" value="InterPro"/>
</dbReference>
<organism evidence="5 6">
    <name type="scientific">Alginatibacterium sediminis</name>
    <dbReference type="NCBI Taxonomy" id="2164068"/>
    <lineage>
        <taxon>Bacteria</taxon>
        <taxon>Pseudomonadati</taxon>
        <taxon>Pseudomonadota</taxon>
        <taxon>Gammaproteobacteria</taxon>
        <taxon>Alteromonadales</taxon>
        <taxon>Alteromonadaceae</taxon>
        <taxon>Alginatibacterium</taxon>
    </lineage>
</organism>
<dbReference type="CDD" id="cd00090">
    <property type="entry name" value="HTH_ARSR"/>
    <property type="match status" value="1"/>
</dbReference>
<evidence type="ECO:0000313" key="5">
    <source>
        <dbReference type="EMBL" id="RKF18540.1"/>
    </source>
</evidence>
<keyword evidence="6" id="KW-1185">Reference proteome</keyword>
<feature type="domain" description="HTH arsR-type" evidence="4">
    <location>
        <begin position="4"/>
        <end position="100"/>
    </location>
</feature>